<sequence>MTEAANSEIQHGTAPSAEENAEFQEEKKFYFEWARESIKSSIALANDILKQLVTLNTALLGGASVLLNEELIDPAGKFFIVFLFFVALIISFIGMFPYEAPWRESLSEHLNEIKNDKSAALEHKWKYIRRAGTFMAFGFGVAIFGLALQLCHR</sequence>
<feature type="compositionally biased region" description="Polar residues" evidence="1">
    <location>
        <begin position="1"/>
        <end position="10"/>
    </location>
</feature>
<dbReference type="EMBL" id="JBHRTP010000041">
    <property type="protein sequence ID" value="MFC3109148.1"/>
    <property type="molecule type" value="Genomic_DNA"/>
</dbReference>
<comment type="caution">
    <text evidence="3">The sequence shown here is derived from an EMBL/GenBank/DDBJ whole genome shotgun (WGS) entry which is preliminary data.</text>
</comment>
<evidence type="ECO:0008006" key="5">
    <source>
        <dbReference type="Google" id="ProtNLM"/>
    </source>
</evidence>
<keyword evidence="2" id="KW-1133">Transmembrane helix</keyword>
<keyword evidence="2" id="KW-0812">Transmembrane</keyword>
<evidence type="ECO:0000256" key="1">
    <source>
        <dbReference type="SAM" id="MobiDB-lite"/>
    </source>
</evidence>
<reference evidence="4" key="1">
    <citation type="journal article" date="2019" name="Int. J. Syst. Evol. Microbiol.">
        <title>The Global Catalogue of Microorganisms (GCM) 10K type strain sequencing project: providing services to taxonomists for standard genome sequencing and annotation.</title>
        <authorList>
            <consortium name="The Broad Institute Genomics Platform"/>
            <consortium name="The Broad Institute Genome Sequencing Center for Infectious Disease"/>
            <person name="Wu L."/>
            <person name="Ma J."/>
        </authorList>
    </citation>
    <scope>NUCLEOTIDE SEQUENCE [LARGE SCALE GENOMIC DNA]</scope>
    <source>
        <strain evidence="4">KCTC 42986</strain>
    </source>
</reference>
<gene>
    <name evidence="3" type="ORF">ACFOFO_14455</name>
</gene>
<accession>A0ABV7F258</accession>
<dbReference type="Proteomes" id="UP001595530">
    <property type="component" value="Unassembled WGS sequence"/>
</dbReference>
<keyword evidence="4" id="KW-1185">Reference proteome</keyword>
<organism evidence="3 4">
    <name type="scientific">Undibacterium arcticum</name>
    <dbReference type="NCBI Taxonomy" id="1762892"/>
    <lineage>
        <taxon>Bacteria</taxon>
        <taxon>Pseudomonadati</taxon>
        <taxon>Pseudomonadota</taxon>
        <taxon>Betaproteobacteria</taxon>
        <taxon>Burkholderiales</taxon>
        <taxon>Oxalobacteraceae</taxon>
        <taxon>Undibacterium</taxon>
    </lineage>
</organism>
<name>A0ABV7F258_9BURK</name>
<evidence type="ECO:0000313" key="4">
    <source>
        <dbReference type="Proteomes" id="UP001595530"/>
    </source>
</evidence>
<proteinExistence type="predicted"/>
<feature type="transmembrane region" description="Helical" evidence="2">
    <location>
        <begin position="131"/>
        <end position="151"/>
    </location>
</feature>
<feature type="region of interest" description="Disordered" evidence="1">
    <location>
        <begin position="1"/>
        <end position="21"/>
    </location>
</feature>
<dbReference type="RefSeq" id="WP_390327128.1">
    <property type="nucleotide sequence ID" value="NZ_JBHRTP010000041.1"/>
</dbReference>
<evidence type="ECO:0000256" key="2">
    <source>
        <dbReference type="SAM" id="Phobius"/>
    </source>
</evidence>
<protein>
    <recommendedName>
        <fullName evidence="5">Transmembrane protein</fullName>
    </recommendedName>
</protein>
<keyword evidence="2" id="KW-0472">Membrane</keyword>
<feature type="transmembrane region" description="Helical" evidence="2">
    <location>
        <begin position="79"/>
        <end position="98"/>
    </location>
</feature>
<evidence type="ECO:0000313" key="3">
    <source>
        <dbReference type="EMBL" id="MFC3109148.1"/>
    </source>
</evidence>